<reference evidence="2" key="1">
    <citation type="submission" date="2020-10" db="EMBL/GenBank/DDBJ databases">
        <authorList>
            <person name="Gilroy R."/>
        </authorList>
    </citation>
    <scope>NUCLEOTIDE SEQUENCE</scope>
    <source>
        <strain evidence="2">ChiBcec7-5410</strain>
    </source>
</reference>
<comment type="caution">
    <text evidence="2">The sequence shown here is derived from an EMBL/GenBank/DDBJ whole genome shotgun (WGS) entry which is preliminary data.</text>
</comment>
<accession>A0A9D1H6K0</accession>
<gene>
    <name evidence="2" type="ORF">IAC43_05010</name>
</gene>
<dbReference type="EMBL" id="DVLW01000134">
    <property type="protein sequence ID" value="HIT94523.1"/>
    <property type="molecule type" value="Genomic_DNA"/>
</dbReference>
<name>A0A9D1H6K0_9FIRM</name>
<organism evidence="2 3">
    <name type="scientific">Candidatus Faecivivens stercoripullorum</name>
    <dbReference type="NCBI Taxonomy" id="2840805"/>
    <lineage>
        <taxon>Bacteria</taxon>
        <taxon>Bacillati</taxon>
        <taxon>Bacillota</taxon>
        <taxon>Clostridia</taxon>
        <taxon>Eubacteriales</taxon>
        <taxon>Oscillospiraceae</taxon>
        <taxon>Oscillospiraceae incertae sedis</taxon>
        <taxon>Candidatus Faecivivens</taxon>
    </lineage>
</organism>
<keyword evidence="1" id="KW-1133">Transmembrane helix</keyword>
<dbReference type="Proteomes" id="UP000824160">
    <property type="component" value="Unassembled WGS sequence"/>
</dbReference>
<sequence length="84" mass="9319">MKRYILWLVLAAVWLAVAVLNLYSQRSGTVIGFNIFAAVVFAAVGTGQWIVVRKYDASTKWLRRIELAALVVVVLVLIAVLLMS</sequence>
<keyword evidence="1" id="KW-0472">Membrane</keyword>
<evidence type="ECO:0000256" key="1">
    <source>
        <dbReference type="SAM" id="Phobius"/>
    </source>
</evidence>
<keyword evidence="1" id="KW-0812">Transmembrane</keyword>
<feature type="transmembrane region" description="Helical" evidence="1">
    <location>
        <begin position="64"/>
        <end position="83"/>
    </location>
</feature>
<protein>
    <submittedName>
        <fullName evidence="2">Uncharacterized protein</fullName>
    </submittedName>
</protein>
<evidence type="ECO:0000313" key="3">
    <source>
        <dbReference type="Proteomes" id="UP000824160"/>
    </source>
</evidence>
<dbReference type="AlphaFoldDB" id="A0A9D1H6K0"/>
<proteinExistence type="predicted"/>
<evidence type="ECO:0000313" key="2">
    <source>
        <dbReference type="EMBL" id="HIT94523.1"/>
    </source>
</evidence>
<feature type="transmembrane region" description="Helical" evidence="1">
    <location>
        <begin position="31"/>
        <end position="52"/>
    </location>
</feature>
<reference evidence="2" key="2">
    <citation type="journal article" date="2021" name="PeerJ">
        <title>Extensive microbial diversity within the chicken gut microbiome revealed by metagenomics and culture.</title>
        <authorList>
            <person name="Gilroy R."/>
            <person name="Ravi A."/>
            <person name="Getino M."/>
            <person name="Pursley I."/>
            <person name="Horton D.L."/>
            <person name="Alikhan N.F."/>
            <person name="Baker D."/>
            <person name="Gharbi K."/>
            <person name="Hall N."/>
            <person name="Watson M."/>
            <person name="Adriaenssens E.M."/>
            <person name="Foster-Nyarko E."/>
            <person name="Jarju S."/>
            <person name="Secka A."/>
            <person name="Antonio M."/>
            <person name="Oren A."/>
            <person name="Chaudhuri R.R."/>
            <person name="La Ragione R."/>
            <person name="Hildebrand F."/>
            <person name="Pallen M.J."/>
        </authorList>
    </citation>
    <scope>NUCLEOTIDE SEQUENCE</scope>
    <source>
        <strain evidence="2">ChiBcec7-5410</strain>
    </source>
</reference>